<reference evidence="1" key="1">
    <citation type="submission" date="2019-12" db="EMBL/GenBank/DDBJ databases">
        <title>Genome sequencing and annotation of Brassica cretica.</title>
        <authorList>
            <person name="Studholme D.J."/>
            <person name="Sarris P.F."/>
        </authorList>
    </citation>
    <scope>NUCLEOTIDE SEQUENCE</scope>
    <source>
        <strain evidence="1">PFS-001/15</strain>
        <tissue evidence="1">Leaf</tissue>
    </source>
</reference>
<proteinExistence type="predicted"/>
<protein>
    <submittedName>
        <fullName evidence="1">Uncharacterized protein</fullName>
    </submittedName>
</protein>
<comment type="caution">
    <text evidence="1">The sequence shown here is derived from an EMBL/GenBank/DDBJ whole genome shotgun (WGS) entry which is preliminary data.</text>
</comment>
<dbReference type="AlphaFoldDB" id="A0A8S9MDP6"/>
<sequence length="82" mass="9177">MGPARPSAKLDQTHDQLGHPLSWIERAISSAMADGRTGTIVLFSSYPQCSSPKTVSNSLLFRIDRSCHWILIIRTVRTRLPE</sequence>
<evidence type="ECO:0000313" key="2">
    <source>
        <dbReference type="Proteomes" id="UP000712281"/>
    </source>
</evidence>
<dbReference type="Proteomes" id="UP000712281">
    <property type="component" value="Unassembled WGS sequence"/>
</dbReference>
<organism evidence="1 2">
    <name type="scientific">Brassica cretica</name>
    <name type="common">Mustard</name>
    <dbReference type="NCBI Taxonomy" id="69181"/>
    <lineage>
        <taxon>Eukaryota</taxon>
        <taxon>Viridiplantae</taxon>
        <taxon>Streptophyta</taxon>
        <taxon>Embryophyta</taxon>
        <taxon>Tracheophyta</taxon>
        <taxon>Spermatophyta</taxon>
        <taxon>Magnoliopsida</taxon>
        <taxon>eudicotyledons</taxon>
        <taxon>Gunneridae</taxon>
        <taxon>Pentapetalae</taxon>
        <taxon>rosids</taxon>
        <taxon>malvids</taxon>
        <taxon>Brassicales</taxon>
        <taxon>Brassicaceae</taxon>
        <taxon>Brassiceae</taxon>
        <taxon>Brassica</taxon>
    </lineage>
</organism>
<evidence type="ECO:0000313" key="1">
    <source>
        <dbReference type="EMBL" id="KAF2618180.1"/>
    </source>
</evidence>
<gene>
    <name evidence="1" type="ORF">F2Q68_00039103</name>
</gene>
<accession>A0A8S9MDP6</accession>
<dbReference type="EMBL" id="QGKW02000007">
    <property type="protein sequence ID" value="KAF2618180.1"/>
    <property type="molecule type" value="Genomic_DNA"/>
</dbReference>
<name>A0A8S9MDP6_BRACR</name>